<dbReference type="Gene3D" id="1.20.1250.20">
    <property type="entry name" value="MFS general substrate transporter like domains"/>
    <property type="match status" value="2"/>
</dbReference>
<dbReference type="Pfam" id="PF07690">
    <property type="entry name" value="MFS_1"/>
    <property type="match status" value="1"/>
</dbReference>
<dbReference type="GO" id="GO:0005886">
    <property type="term" value="C:plasma membrane"/>
    <property type="evidence" value="ECO:0007669"/>
    <property type="project" value="TreeGrafter"/>
</dbReference>
<evidence type="ECO:0000256" key="2">
    <source>
        <dbReference type="ARBA" id="ARBA00008335"/>
    </source>
</evidence>
<evidence type="ECO:0000256" key="3">
    <source>
        <dbReference type="ARBA" id="ARBA00022448"/>
    </source>
</evidence>
<evidence type="ECO:0000256" key="1">
    <source>
        <dbReference type="ARBA" id="ARBA00004141"/>
    </source>
</evidence>
<dbReference type="InterPro" id="IPR020846">
    <property type="entry name" value="MFS_dom"/>
</dbReference>
<feature type="transmembrane region" description="Helical" evidence="7">
    <location>
        <begin position="456"/>
        <end position="484"/>
    </location>
</feature>
<dbReference type="PANTHER" id="PTHR23501">
    <property type="entry name" value="MAJOR FACILITATOR SUPERFAMILY"/>
    <property type="match status" value="1"/>
</dbReference>
<name>A0A6A5Y7R3_9PLEO</name>
<dbReference type="FunFam" id="1.20.1250.20:FF:000284">
    <property type="entry name" value="Siderophore iron transporter mirB"/>
    <property type="match status" value="1"/>
</dbReference>
<reference evidence="9" key="1">
    <citation type="journal article" date="2020" name="Stud. Mycol.">
        <title>101 Dothideomycetes genomes: a test case for predicting lifestyles and emergence of pathogens.</title>
        <authorList>
            <person name="Haridas S."/>
            <person name="Albert R."/>
            <person name="Binder M."/>
            <person name="Bloem J."/>
            <person name="Labutti K."/>
            <person name="Salamov A."/>
            <person name="Andreopoulos B."/>
            <person name="Baker S."/>
            <person name="Barry K."/>
            <person name="Bills G."/>
            <person name="Bluhm B."/>
            <person name="Cannon C."/>
            <person name="Castanera R."/>
            <person name="Culley D."/>
            <person name="Daum C."/>
            <person name="Ezra D."/>
            <person name="Gonzalez J."/>
            <person name="Henrissat B."/>
            <person name="Kuo A."/>
            <person name="Liang C."/>
            <person name="Lipzen A."/>
            <person name="Lutzoni F."/>
            <person name="Magnuson J."/>
            <person name="Mondo S."/>
            <person name="Nolan M."/>
            <person name="Ohm R."/>
            <person name="Pangilinan J."/>
            <person name="Park H.-J."/>
            <person name="Ramirez L."/>
            <person name="Alfaro M."/>
            <person name="Sun H."/>
            <person name="Tritt A."/>
            <person name="Yoshinaga Y."/>
            <person name="Zwiers L.-H."/>
            <person name="Turgeon B."/>
            <person name="Goodwin S."/>
            <person name="Spatafora J."/>
            <person name="Crous P."/>
            <person name="Grigoriev I."/>
        </authorList>
    </citation>
    <scope>NUCLEOTIDE SEQUENCE</scope>
    <source>
        <strain evidence="9">CBS 175.79</strain>
    </source>
</reference>
<dbReference type="PROSITE" id="PS50850">
    <property type="entry name" value="MFS"/>
    <property type="match status" value="1"/>
</dbReference>
<dbReference type="AlphaFoldDB" id="A0A6A5Y7R3"/>
<evidence type="ECO:0000256" key="4">
    <source>
        <dbReference type="ARBA" id="ARBA00022692"/>
    </source>
</evidence>
<dbReference type="OrthoDB" id="4078873at2759"/>
<evidence type="ECO:0000313" key="10">
    <source>
        <dbReference type="Proteomes" id="UP000799778"/>
    </source>
</evidence>
<evidence type="ECO:0000313" key="9">
    <source>
        <dbReference type="EMBL" id="KAF2021612.1"/>
    </source>
</evidence>
<feature type="transmembrane region" description="Helical" evidence="7">
    <location>
        <begin position="88"/>
        <end position="107"/>
    </location>
</feature>
<accession>A0A6A5Y7R3</accession>
<keyword evidence="5 7" id="KW-1133">Transmembrane helix</keyword>
<dbReference type="PANTHER" id="PTHR23501:SF3">
    <property type="entry name" value="MAJOR FACILITATOR SUPERFAMILY (MFS) PROFILE DOMAIN-CONTAINING PROTEIN"/>
    <property type="match status" value="1"/>
</dbReference>
<feature type="transmembrane region" description="Helical" evidence="7">
    <location>
        <begin position="255"/>
        <end position="277"/>
    </location>
</feature>
<proteinExistence type="inferred from homology"/>
<keyword evidence="6 7" id="KW-0472">Membrane</keyword>
<sequence length="572" mass="62813">MNVDKAIEAGHAPVVDVTHPVDTDSETLSANAQEGVRRMQATTQVWTKSHLIAAYVMMWIITFVDYAQGGTSGNLTPYVTSAFEQHSLTSYTYVMSGVIGGVLKLPLAKILDIFGRPQGYALSVGLIVLGLIMMAACNNVQTFAAAQIFYSIGSNGLSYTLSIFAADTSHLKNRGFMYGFISSPYLITMWISGPIADAFLKGPGWRWSFGMWAIVTTVVCAPLYILFTINYKKAIKAGIIVPVKSSRTFKESVRYYIVEFDAGGLFLLLAGLVLFLLPFSLYSYQEDQWRSALVISMLVIGGLLLIAFVFYEKYVAPKSFIPYQLLLDRTVLGACILAGVLFLSFYIWRNYFTSFLQVVNGLSIIESNYVVEVYGIGSCISAILSGIAIRWSGRFKWIALYLAVPLQMLGIGLMIHFRRPDVNIGFIIMTQIFISFAGGALVITEQIAAMAATDHQHVAVVIALETMFSNIGGGIGSSIAAAVWTGVFPKRLMELLPEDSLENFASIYGDLSVQLSYPKGSPTRIAIEQAYSDAQKWMNLGGLLFITLALPAVMAWRNIKVKDFKQVKGLVA</sequence>
<dbReference type="InterPro" id="IPR036259">
    <property type="entry name" value="MFS_trans_sf"/>
</dbReference>
<keyword evidence="10" id="KW-1185">Reference proteome</keyword>
<feature type="transmembrane region" description="Helical" evidence="7">
    <location>
        <begin position="398"/>
        <end position="417"/>
    </location>
</feature>
<comment type="similarity">
    <text evidence="2">Belongs to the major facilitator superfamily.</text>
</comment>
<keyword evidence="3" id="KW-0813">Transport</keyword>
<dbReference type="GO" id="GO:0022857">
    <property type="term" value="F:transmembrane transporter activity"/>
    <property type="evidence" value="ECO:0007669"/>
    <property type="project" value="InterPro"/>
</dbReference>
<feature type="transmembrane region" description="Helical" evidence="7">
    <location>
        <begin position="45"/>
        <end position="68"/>
    </location>
</feature>
<dbReference type="RefSeq" id="XP_033389951.1">
    <property type="nucleotide sequence ID" value="XM_033529796.1"/>
</dbReference>
<gene>
    <name evidence="9" type="ORF">BU24DRAFT_430219</name>
</gene>
<evidence type="ECO:0000256" key="6">
    <source>
        <dbReference type="ARBA" id="ARBA00023136"/>
    </source>
</evidence>
<feature type="transmembrane region" description="Helical" evidence="7">
    <location>
        <begin position="423"/>
        <end position="444"/>
    </location>
</feature>
<feature type="domain" description="Major facilitator superfamily (MFS) profile" evidence="8">
    <location>
        <begin position="54"/>
        <end position="559"/>
    </location>
</feature>
<evidence type="ECO:0000259" key="8">
    <source>
        <dbReference type="PROSITE" id="PS50850"/>
    </source>
</evidence>
<feature type="transmembrane region" description="Helical" evidence="7">
    <location>
        <begin position="331"/>
        <end position="349"/>
    </location>
</feature>
<dbReference type="EMBL" id="ML978066">
    <property type="protein sequence ID" value="KAF2021612.1"/>
    <property type="molecule type" value="Genomic_DNA"/>
</dbReference>
<organism evidence="9 10">
    <name type="scientific">Aaosphaeria arxii CBS 175.79</name>
    <dbReference type="NCBI Taxonomy" id="1450172"/>
    <lineage>
        <taxon>Eukaryota</taxon>
        <taxon>Fungi</taxon>
        <taxon>Dikarya</taxon>
        <taxon>Ascomycota</taxon>
        <taxon>Pezizomycotina</taxon>
        <taxon>Dothideomycetes</taxon>
        <taxon>Pleosporomycetidae</taxon>
        <taxon>Pleosporales</taxon>
        <taxon>Pleosporales incertae sedis</taxon>
        <taxon>Aaosphaeria</taxon>
    </lineage>
</organism>
<keyword evidence="4 7" id="KW-0812">Transmembrane</keyword>
<feature type="transmembrane region" description="Helical" evidence="7">
    <location>
        <begin position="176"/>
        <end position="195"/>
    </location>
</feature>
<dbReference type="SUPFAM" id="SSF103473">
    <property type="entry name" value="MFS general substrate transporter"/>
    <property type="match status" value="2"/>
</dbReference>
<evidence type="ECO:0000256" key="5">
    <source>
        <dbReference type="ARBA" id="ARBA00022989"/>
    </source>
</evidence>
<comment type="subcellular location">
    <subcellularLocation>
        <location evidence="1">Membrane</location>
        <topology evidence="1">Multi-pass membrane protein</topology>
    </subcellularLocation>
</comment>
<feature type="transmembrane region" description="Helical" evidence="7">
    <location>
        <begin position="289"/>
        <end position="311"/>
    </location>
</feature>
<dbReference type="GeneID" id="54287193"/>
<feature type="transmembrane region" description="Helical" evidence="7">
    <location>
        <begin position="119"/>
        <end position="136"/>
    </location>
</feature>
<dbReference type="Proteomes" id="UP000799778">
    <property type="component" value="Unassembled WGS sequence"/>
</dbReference>
<protein>
    <submittedName>
        <fullName evidence="9">Siderophore iron transporter</fullName>
    </submittedName>
</protein>
<dbReference type="InterPro" id="IPR011701">
    <property type="entry name" value="MFS"/>
</dbReference>
<evidence type="ECO:0000256" key="7">
    <source>
        <dbReference type="SAM" id="Phobius"/>
    </source>
</evidence>
<feature type="transmembrane region" description="Helical" evidence="7">
    <location>
        <begin position="207"/>
        <end position="227"/>
    </location>
</feature>
<feature type="transmembrane region" description="Helical" evidence="7">
    <location>
        <begin position="142"/>
        <end position="164"/>
    </location>
</feature>
<feature type="transmembrane region" description="Helical" evidence="7">
    <location>
        <begin position="537"/>
        <end position="556"/>
    </location>
</feature>
<feature type="transmembrane region" description="Helical" evidence="7">
    <location>
        <begin position="369"/>
        <end position="391"/>
    </location>
</feature>